<sequence>MKLITLLSMVSSASVGPCHPYPGAVAQDVLKLISDHLNDDATEKLTSNKFFTISYQTASIVAKVEHGNQEITKDDMARAALTAVGSCAYNDFGSISGSYTRDDGVKVCYLYAGRENLCFSLPNLRKEYHNSGSSSCSFNKNNCTIVSKKAIKRRHSFSTISDESSSSSTSFFYYMGKWLNLNWLRLREQKLPNVYIPRSPEQYLAELRSYIAIINNVEIPIMVGSCWDSKSCMGTQQNSSQEYPKGTFIIDGEFHVISSVLIKVRRAVEKHSAILSIGRVTIKNHQLLDDLNLNVGHDIEAVSRVVLPVDRNHAPIHTRLLDPLHRQKLCSIQTSEGRVAGCVLYLCKDITVLPFMQTAPDSQCPYARVFVNGKLSLQKVKLLEDHPMHKEA</sequence>
<accession>A0A137PDT4</accession>
<keyword evidence="1" id="KW-0732">Signal</keyword>
<protein>
    <submittedName>
        <fullName evidence="2">Uncharacterized protein</fullName>
    </submittedName>
</protein>
<evidence type="ECO:0000256" key="1">
    <source>
        <dbReference type="SAM" id="SignalP"/>
    </source>
</evidence>
<proteinExistence type="predicted"/>
<feature type="chain" id="PRO_5007294807" evidence="1">
    <location>
        <begin position="21"/>
        <end position="392"/>
    </location>
</feature>
<keyword evidence="3" id="KW-1185">Reference proteome</keyword>
<feature type="signal peptide" evidence="1">
    <location>
        <begin position="1"/>
        <end position="20"/>
    </location>
</feature>
<name>A0A137PDT4_CONC2</name>
<dbReference type="EMBL" id="KQ964440">
    <property type="protein sequence ID" value="KXN73157.1"/>
    <property type="molecule type" value="Genomic_DNA"/>
</dbReference>
<gene>
    <name evidence="2" type="ORF">CONCODRAFT_15655</name>
</gene>
<dbReference type="OrthoDB" id="2954591at2759"/>
<organism evidence="2 3">
    <name type="scientific">Conidiobolus coronatus (strain ATCC 28846 / CBS 209.66 / NRRL 28638)</name>
    <name type="common">Delacroixia coronata</name>
    <dbReference type="NCBI Taxonomy" id="796925"/>
    <lineage>
        <taxon>Eukaryota</taxon>
        <taxon>Fungi</taxon>
        <taxon>Fungi incertae sedis</taxon>
        <taxon>Zoopagomycota</taxon>
        <taxon>Entomophthoromycotina</taxon>
        <taxon>Entomophthoromycetes</taxon>
        <taxon>Entomophthorales</taxon>
        <taxon>Ancylistaceae</taxon>
        <taxon>Conidiobolus</taxon>
    </lineage>
</organism>
<evidence type="ECO:0000313" key="2">
    <source>
        <dbReference type="EMBL" id="KXN73157.1"/>
    </source>
</evidence>
<reference evidence="2 3" key="1">
    <citation type="journal article" date="2015" name="Genome Biol. Evol.">
        <title>Phylogenomic analyses indicate that early fungi evolved digesting cell walls of algal ancestors of land plants.</title>
        <authorList>
            <person name="Chang Y."/>
            <person name="Wang S."/>
            <person name="Sekimoto S."/>
            <person name="Aerts A.L."/>
            <person name="Choi C."/>
            <person name="Clum A."/>
            <person name="LaButti K.M."/>
            <person name="Lindquist E.A."/>
            <person name="Yee Ngan C."/>
            <person name="Ohm R.A."/>
            <person name="Salamov A.A."/>
            <person name="Grigoriev I.V."/>
            <person name="Spatafora J.W."/>
            <person name="Berbee M.L."/>
        </authorList>
    </citation>
    <scope>NUCLEOTIDE SEQUENCE [LARGE SCALE GENOMIC DNA]</scope>
    <source>
        <strain evidence="2 3">NRRL 28638</strain>
    </source>
</reference>
<dbReference type="Proteomes" id="UP000070444">
    <property type="component" value="Unassembled WGS sequence"/>
</dbReference>
<dbReference type="AlphaFoldDB" id="A0A137PDT4"/>
<evidence type="ECO:0000313" key="3">
    <source>
        <dbReference type="Proteomes" id="UP000070444"/>
    </source>
</evidence>